<dbReference type="EMBL" id="BAABJX010000032">
    <property type="protein sequence ID" value="GAA4835793.1"/>
    <property type="molecule type" value="Genomic_DNA"/>
</dbReference>
<reference evidence="2" key="1">
    <citation type="journal article" date="2019" name="Int. J. Syst. Evol. Microbiol.">
        <title>The Global Catalogue of Microorganisms (GCM) 10K type strain sequencing project: providing services to taxonomists for standard genome sequencing and annotation.</title>
        <authorList>
            <consortium name="The Broad Institute Genomics Platform"/>
            <consortium name="The Broad Institute Genome Sequencing Center for Infectious Disease"/>
            <person name="Wu L."/>
            <person name="Ma J."/>
        </authorList>
    </citation>
    <scope>NUCLEOTIDE SEQUENCE [LARGE SCALE GENOMIC DNA]</scope>
    <source>
        <strain evidence="2">JCM 18326</strain>
    </source>
</reference>
<keyword evidence="2" id="KW-1185">Reference proteome</keyword>
<organism evidence="1 2">
    <name type="scientific">Algivirga pacifica</name>
    <dbReference type="NCBI Taxonomy" id="1162670"/>
    <lineage>
        <taxon>Bacteria</taxon>
        <taxon>Pseudomonadati</taxon>
        <taxon>Bacteroidota</taxon>
        <taxon>Cytophagia</taxon>
        <taxon>Cytophagales</taxon>
        <taxon>Flammeovirgaceae</taxon>
        <taxon>Algivirga</taxon>
    </lineage>
</organism>
<proteinExistence type="predicted"/>
<name>A0ABP9DC09_9BACT</name>
<protein>
    <submittedName>
        <fullName evidence="1">Uncharacterized protein</fullName>
    </submittedName>
</protein>
<evidence type="ECO:0000313" key="2">
    <source>
        <dbReference type="Proteomes" id="UP001500298"/>
    </source>
</evidence>
<comment type="caution">
    <text evidence="1">The sequence shown here is derived from an EMBL/GenBank/DDBJ whole genome shotgun (WGS) entry which is preliminary data.</text>
</comment>
<dbReference type="RefSeq" id="WP_345371634.1">
    <property type="nucleotide sequence ID" value="NZ_BAABJX010000032.1"/>
</dbReference>
<dbReference type="NCBIfam" id="NF035938">
    <property type="entry name" value="EboA_domain"/>
    <property type="match status" value="1"/>
</dbReference>
<accession>A0ABP9DC09</accession>
<gene>
    <name evidence="1" type="ORF">GCM10023331_21340</name>
</gene>
<evidence type="ECO:0000313" key="1">
    <source>
        <dbReference type="EMBL" id="GAA4835793.1"/>
    </source>
</evidence>
<dbReference type="InterPro" id="IPR047715">
    <property type="entry name" value="EboA_dom"/>
</dbReference>
<sequence>MQPLQILPTEGETLQVLGNTLKAHVSPGHWTSFEEKWKVLKSQERDSMFYRIFSTLPKMLENGDEQIAIPTFSWVNNWTLLELARVYFLVRYQAIHTDRSDTIIRMLFDTADEKEFVALYKALPFLPNPSRYVYKAVEGLRTNMTTVFDAVALENPYPVLFFEDHQWNQMILKAIFMERPMYKIYGVDQRHNFTLFEMLRDYVMERWSAARNVTPELWRFTVPYLRKKHLPLLKGLLDKEGFDELAAYIISAQTKVRGLKDLRPKQIRSFQMNWDQLGETYHKAKPKRKGYQQTGSGYTEIDIR</sequence>
<dbReference type="Proteomes" id="UP001500298">
    <property type="component" value="Unassembled WGS sequence"/>
</dbReference>